<evidence type="ECO:0000313" key="8">
    <source>
        <dbReference type="Proteomes" id="UP000242638"/>
    </source>
</evidence>
<dbReference type="Bgee" id="ENSPREG00000018168">
    <property type="expression patterns" value="Expressed in caudal fin and 1 other cell type or tissue"/>
</dbReference>
<dbReference type="Proteomes" id="UP000242638">
    <property type="component" value="Unassembled WGS sequence"/>
</dbReference>
<keyword evidence="1" id="KW-0677">Repeat</keyword>
<keyword evidence="2 4" id="KW-0040">ANK repeat</keyword>
<dbReference type="KEGG" id="pret:103477522"/>
<dbReference type="GeneTree" id="ENSGT00950000183003"/>
<gene>
    <name evidence="7" type="primary">SOWAHC</name>
</gene>
<organism evidence="7 8">
    <name type="scientific">Poecilia reticulata</name>
    <name type="common">Guppy</name>
    <name type="synonym">Acanthophacelus reticulatus</name>
    <dbReference type="NCBI Taxonomy" id="8081"/>
    <lineage>
        <taxon>Eukaryota</taxon>
        <taxon>Metazoa</taxon>
        <taxon>Chordata</taxon>
        <taxon>Craniata</taxon>
        <taxon>Vertebrata</taxon>
        <taxon>Euteleostomi</taxon>
        <taxon>Actinopterygii</taxon>
        <taxon>Neopterygii</taxon>
        <taxon>Teleostei</taxon>
        <taxon>Neoteleostei</taxon>
        <taxon>Acanthomorphata</taxon>
        <taxon>Ovalentaria</taxon>
        <taxon>Atherinomorphae</taxon>
        <taxon>Cyprinodontiformes</taxon>
        <taxon>Poeciliidae</taxon>
        <taxon>Poeciliinae</taxon>
        <taxon>Poecilia</taxon>
    </lineage>
</organism>
<evidence type="ECO:0000256" key="2">
    <source>
        <dbReference type="ARBA" id="ARBA00023043"/>
    </source>
</evidence>
<dbReference type="OrthoDB" id="60433at2759"/>
<reference evidence="8" key="1">
    <citation type="submission" date="2013-11" db="EMBL/GenBank/DDBJ databases">
        <title>The genomic landscape of the Guanapo guppy.</title>
        <authorList>
            <person name="Kuenstner A."/>
            <person name="Dreyer C."/>
        </authorList>
    </citation>
    <scope>NUCLEOTIDE SEQUENCE</scope>
    <source>
        <strain evidence="8">Guanapo</strain>
    </source>
</reference>
<dbReference type="SMART" id="SM00248">
    <property type="entry name" value="ANK"/>
    <property type="match status" value="2"/>
</dbReference>
<dbReference type="PROSITE" id="PS50088">
    <property type="entry name" value="ANK_REPEAT"/>
    <property type="match status" value="1"/>
</dbReference>
<dbReference type="Pfam" id="PF12796">
    <property type="entry name" value="Ank_2"/>
    <property type="match status" value="1"/>
</dbReference>
<dbReference type="InterPro" id="IPR002110">
    <property type="entry name" value="Ankyrin_rpt"/>
</dbReference>
<dbReference type="Ensembl" id="ENSPRET00000027160.1">
    <property type="protein sequence ID" value="ENSPREP00000026879.1"/>
    <property type="gene ID" value="ENSPREG00000018168.1"/>
</dbReference>
<dbReference type="STRING" id="8081.ENSPREP00000026879"/>
<feature type="region of interest" description="Disordered" evidence="5">
    <location>
        <begin position="214"/>
        <end position="256"/>
    </location>
</feature>
<dbReference type="SUPFAM" id="SSF48403">
    <property type="entry name" value="Ankyrin repeat"/>
    <property type="match status" value="1"/>
</dbReference>
<dbReference type="Gene3D" id="1.25.40.20">
    <property type="entry name" value="Ankyrin repeat-containing domain"/>
    <property type="match status" value="1"/>
</dbReference>
<dbReference type="GeneID" id="103477522"/>
<evidence type="ECO:0000313" key="7">
    <source>
        <dbReference type="Ensembl" id="ENSPREP00000026879.1"/>
    </source>
</evidence>
<evidence type="ECO:0000256" key="3">
    <source>
        <dbReference type="ARBA" id="ARBA00038122"/>
    </source>
</evidence>
<dbReference type="InterPro" id="IPR036770">
    <property type="entry name" value="Ankyrin_rpt-contain_sf"/>
</dbReference>
<name>A0A3P9PYM4_POERE</name>
<feature type="region of interest" description="Disordered" evidence="5">
    <location>
        <begin position="478"/>
        <end position="537"/>
    </location>
</feature>
<feature type="domain" description="SOWAHA-C winged helix-turn-helix" evidence="6">
    <location>
        <begin position="5"/>
        <end position="74"/>
    </location>
</feature>
<protein>
    <submittedName>
        <fullName evidence="7">Sosondowah ankyrin repeat domain family Cb</fullName>
    </submittedName>
</protein>
<comment type="similarity">
    <text evidence="3">Belongs to the SOWAH family.</text>
</comment>
<dbReference type="Pfam" id="PF25877">
    <property type="entry name" value="WHD_SOWAH"/>
    <property type="match status" value="1"/>
</dbReference>
<proteinExistence type="inferred from homology"/>
<feature type="compositionally biased region" description="Basic and acidic residues" evidence="5">
    <location>
        <begin position="519"/>
        <end position="537"/>
    </location>
</feature>
<keyword evidence="8" id="KW-1185">Reference proteome</keyword>
<dbReference type="RefSeq" id="XP_008428904.1">
    <property type="nucleotide sequence ID" value="XM_008430682.2"/>
</dbReference>
<feature type="compositionally biased region" description="Basic and acidic residues" evidence="5">
    <location>
        <begin position="478"/>
        <end position="487"/>
    </location>
</feature>
<accession>A0A3P9PYM4</accession>
<dbReference type="InterPro" id="IPR058889">
    <property type="entry name" value="WHD_SOWAHA-C"/>
</dbReference>
<dbReference type="PROSITE" id="PS50297">
    <property type="entry name" value="ANK_REP_REGION"/>
    <property type="match status" value="1"/>
</dbReference>
<dbReference type="PANTHER" id="PTHR14491">
    <property type="entry name" value="SOSONDOWAH, ISOFORM G"/>
    <property type="match status" value="1"/>
</dbReference>
<evidence type="ECO:0000256" key="1">
    <source>
        <dbReference type="ARBA" id="ARBA00022737"/>
    </source>
</evidence>
<dbReference type="OMA" id="ACHYLTN"/>
<dbReference type="AlphaFoldDB" id="A0A3P9PYM4"/>
<reference evidence="7" key="2">
    <citation type="submission" date="2025-08" db="UniProtKB">
        <authorList>
            <consortium name="Ensembl"/>
        </authorList>
    </citation>
    <scope>IDENTIFICATION</scope>
    <source>
        <strain evidence="7">Guanapo</strain>
    </source>
</reference>
<sequence length="537" mass="59755">MASGFSQDSIADFLRQRGGTVPSPELLERFKAEFPQEPHSRAAVRSIFKTCVDSVAFVKTDSGVKHVCLRRQFRFCPASPSPDDQVSRDDAAASAQVQHKSARDSCYGNDWRRVPHIITAERDQPDKPEQDCGQQGLLGALDEVAGSSAHMGNSGSFSAQRKDSRKEKVAKLAIPQITVIQASPLPVDGSVFILPGPECSATAADVHTDWTPEGLREEEQQPKQRFLSTKQDSEEKEDERSSLSGSEDSCSPKGSRKHFIQVMMNSSPEVRNSIELRSPVCLTTRSEGDSASLGSASLDVDRTSVTLDPAEHEWMMCASDAEWDSLHALLSNEPNLVLKKDFVTGFTCLHWAAKHGKQELIALIINFAKHHNLPISVDVRSNMGYTPLHIAAIHSHMEVLKLLVGAYNADVEIRDYSGRKACHYLTNNVSVDIRDIIGAYELTESKGAEPRVGGRWRFSKVLQNNLKPIHQLSLRDSDLTGGEDHLRSKPVRRRSSLSRMKPNLQKIRQRASQLVHSTSFRDKRELDESEEKPSRYL</sequence>
<evidence type="ECO:0000256" key="4">
    <source>
        <dbReference type="PROSITE-ProRule" id="PRU00023"/>
    </source>
</evidence>
<evidence type="ECO:0000256" key="5">
    <source>
        <dbReference type="SAM" id="MobiDB-lite"/>
    </source>
</evidence>
<reference evidence="7" key="3">
    <citation type="submission" date="2025-09" db="UniProtKB">
        <authorList>
            <consortium name="Ensembl"/>
        </authorList>
    </citation>
    <scope>IDENTIFICATION</scope>
    <source>
        <strain evidence="7">Guanapo</strain>
    </source>
</reference>
<dbReference type="PANTHER" id="PTHR14491:SF4">
    <property type="entry name" value="ANKYRIN REPEAT DOMAIN-CONTAINING PROTEIN SOWAHC"/>
    <property type="match status" value="1"/>
</dbReference>
<feature type="repeat" description="ANK" evidence="4">
    <location>
        <begin position="383"/>
        <end position="404"/>
    </location>
</feature>
<evidence type="ECO:0000259" key="6">
    <source>
        <dbReference type="Pfam" id="PF25877"/>
    </source>
</evidence>